<keyword evidence="2" id="KW-0805">Transcription regulation</keyword>
<accession>A0A3D3R7X4</accession>
<evidence type="ECO:0000256" key="5">
    <source>
        <dbReference type="SAM" id="MobiDB-lite"/>
    </source>
</evidence>
<name>A0A3D3R7X4_9PLAN</name>
<sequence length="202" mass="24083">MDRSDIFTTPNRSIFDSKSEKETDSVPPQKTAQDERFMRLYANSYSRIFRFILTLIPCRNDADEIMQETSLVLWRKFDEYQSEGNFTRWACGIARFEVLRLMERKKRFAALFDEQLLNQIASTRARCEELLEIRREFLAQCKRQLPEKDLYLLQLIYESEHGAKTASSIMDQPLSTIYRHLDRIRNTLFRCIERKMNAEDAE</sequence>
<dbReference type="InterPro" id="IPR013325">
    <property type="entry name" value="RNA_pol_sigma_r2"/>
</dbReference>
<dbReference type="RefSeq" id="WP_154930677.1">
    <property type="nucleotide sequence ID" value="NZ_CP036341.1"/>
</dbReference>
<dbReference type="SUPFAM" id="SSF88946">
    <property type="entry name" value="Sigma2 domain of RNA polymerase sigma factors"/>
    <property type="match status" value="1"/>
</dbReference>
<feature type="compositionally biased region" description="Basic and acidic residues" evidence="5">
    <location>
        <begin position="15"/>
        <end position="24"/>
    </location>
</feature>
<dbReference type="Gene3D" id="1.10.1740.10">
    <property type="match status" value="1"/>
</dbReference>
<dbReference type="InterPro" id="IPR039425">
    <property type="entry name" value="RNA_pol_sigma-70-like"/>
</dbReference>
<dbReference type="InterPro" id="IPR007627">
    <property type="entry name" value="RNA_pol_sigma70_r2"/>
</dbReference>
<evidence type="ECO:0000313" key="7">
    <source>
        <dbReference type="EMBL" id="HCO24172.1"/>
    </source>
</evidence>
<reference evidence="7 8" key="1">
    <citation type="journal article" date="2018" name="Nat. Biotechnol.">
        <title>A standardized bacterial taxonomy based on genome phylogeny substantially revises the tree of life.</title>
        <authorList>
            <person name="Parks D.H."/>
            <person name="Chuvochina M."/>
            <person name="Waite D.W."/>
            <person name="Rinke C."/>
            <person name="Skarshewski A."/>
            <person name="Chaumeil P.A."/>
            <person name="Hugenholtz P."/>
        </authorList>
    </citation>
    <scope>NUCLEOTIDE SEQUENCE [LARGE SCALE GENOMIC DNA]</scope>
    <source>
        <strain evidence="7">UBA9375</strain>
    </source>
</reference>
<evidence type="ECO:0000256" key="3">
    <source>
        <dbReference type="ARBA" id="ARBA00023082"/>
    </source>
</evidence>
<evidence type="ECO:0000256" key="2">
    <source>
        <dbReference type="ARBA" id="ARBA00023015"/>
    </source>
</evidence>
<feature type="domain" description="RNA polymerase sigma-70 region 2" evidence="6">
    <location>
        <begin position="40"/>
        <end position="107"/>
    </location>
</feature>
<dbReference type="Proteomes" id="UP000263642">
    <property type="component" value="Unassembled WGS sequence"/>
</dbReference>
<organism evidence="7 8">
    <name type="scientific">Gimesia maris</name>
    <dbReference type="NCBI Taxonomy" id="122"/>
    <lineage>
        <taxon>Bacteria</taxon>
        <taxon>Pseudomonadati</taxon>
        <taxon>Planctomycetota</taxon>
        <taxon>Planctomycetia</taxon>
        <taxon>Planctomycetales</taxon>
        <taxon>Planctomycetaceae</taxon>
        <taxon>Gimesia</taxon>
    </lineage>
</organism>
<dbReference type="EMBL" id="DQAY01000083">
    <property type="protein sequence ID" value="HCO24172.1"/>
    <property type="molecule type" value="Genomic_DNA"/>
</dbReference>
<keyword evidence="4" id="KW-0804">Transcription</keyword>
<comment type="similarity">
    <text evidence="1">Belongs to the sigma-70 factor family. ECF subfamily.</text>
</comment>
<dbReference type="SUPFAM" id="SSF88659">
    <property type="entry name" value="Sigma3 and sigma4 domains of RNA polymerase sigma factors"/>
    <property type="match status" value="1"/>
</dbReference>
<dbReference type="InterPro" id="IPR014284">
    <property type="entry name" value="RNA_pol_sigma-70_dom"/>
</dbReference>
<dbReference type="GO" id="GO:0016987">
    <property type="term" value="F:sigma factor activity"/>
    <property type="evidence" value="ECO:0007669"/>
    <property type="project" value="UniProtKB-KW"/>
</dbReference>
<evidence type="ECO:0000256" key="1">
    <source>
        <dbReference type="ARBA" id="ARBA00010641"/>
    </source>
</evidence>
<dbReference type="PANTHER" id="PTHR43133">
    <property type="entry name" value="RNA POLYMERASE ECF-TYPE SIGMA FACTO"/>
    <property type="match status" value="1"/>
</dbReference>
<dbReference type="PANTHER" id="PTHR43133:SF51">
    <property type="entry name" value="RNA POLYMERASE SIGMA FACTOR"/>
    <property type="match status" value="1"/>
</dbReference>
<evidence type="ECO:0000313" key="8">
    <source>
        <dbReference type="Proteomes" id="UP000263642"/>
    </source>
</evidence>
<dbReference type="GO" id="GO:0006352">
    <property type="term" value="P:DNA-templated transcription initiation"/>
    <property type="evidence" value="ECO:0007669"/>
    <property type="project" value="InterPro"/>
</dbReference>
<evidence type="ECO:0000256" key="4">
    <source>
        <dbReference type="ARBA" id="ARBA00023163"/>
    </source>
</evidence>
<evidence type="ECO:0000259" key="6">
    <source>
        <dbReference type="Pfam" id="PF04542"/>
    </source>
</evidence>
<dbReference type="InterPro" id="IPR014331">
    <property type="entry name" value="RNA_pol_sigma70_ECF_RHOBA"/>
</dbReference>
<dbReference type="InterPro" id="IPR013324">
    <property type="entry name" value="RNA_pol_sigma_r3/r4-like"/>
</dbReference>
<dbReference type="NCBIfam" id="TIGR02937">
    <property type="entry name" value="sigma70-ECF"/>
    <property type="match status" value="1"/>
</dbReference>
<gene>
    <name evidence="7" type="ORF">DIT97_14420</name>
</gene>
<proteinExistence type="inferred from homology"/>
<dbReference type="Pfam" id="PF04542">
    <property type="entry name" value="Sigma70_r2"/>
    <property type="match status" value="1"/>
</dbReference>
<dbReference type="AlphaFoldDB" id="A0A3D3R7X4"/>
<dbReference type="NCBIfam" id="TIGR02989">
    <property type="entry name" value="Sig-70_gvs1"/>
    <property type="match status" value="1"/>
</dbReference>
<protein>
    <recommendedName>
        <fullName evidence="6">RNA polymerase sigma-70 region 2 domain-containing protein</fullName>
    </recommendedName>
</protein>
<feature type="region of interest" description="Disordered" evidence="5">
    <location>
        <begin position="1"/>
        <end position="30"/>
    </location>
</feature>
<feature type="compositionally biased region" description="Polar residues" evidence="5">
    <location>
        <begin position="1"/>
        <end position="14"/>
    </location>
</feature>
<keyword evidence="3" id="KW-0731">Sigma factor</keyword>
<comment type="caution">
    <text evidence="7">The sequence shown here is derived from an EMBL/GenBank/DDBJ whole genome shotgun (WGS) entry which is preliminary data.</text>
</comment>